<evidence type="ECO:0000313" key="1">
    <source>
        <dbReference type="EMBL" id="KAI3757408.1"/>
    </source>
</evidence>
<proteinExistence type="predicted"/>
<name>A0ACB9EFQ6_ARCLA</name>
<comment type="caution">
    <text evidence="1">The sequence shown here is derived from an EMBL/GenBank/DDBJ whole genome shotgun (WGS) entry which is preliminary data.</text>
</comment>
<accession>A0ACB9EFQ6</accession>
<evidence type="ECO:0000313" key="2">
    <source>
        <dbReference type="Proteomes" id="UP001055879"/>
    </source>
</evidence>
<reference evidence="1 2" key="2">
    <citation type="journal article" date="2022" name="Mol. Ecol. Resour.">
        <title>The genomes of chicory, endive, great burdock and yacon provide insights into Asteraceae paleo-polyploidization history and plant inulin production.</title>
        <authorList>
            <person name="Fan W."/>
            <person name="Wang S."/>
            <person name="Wang H."/>
            <person name="Wang A."/>
            <person name="Jiang F."/>
            <person name="Liu H."/>
            <person name="Zhao H."/>
            <person name="Xu D."/>
            <person name="Zhang Y."/>
        </authorList>
    </citation>
    <scope>NUCLEOTIDE SEQUENCE [LARGE SCALE GENOMIC DNA]</scope>
    <source>
        <strain evidence="2">cv. Niubang</strain>
    </source>
</reference>
<dbReference type="Proteomes" id="UP001055879">
    <property type="component" value="Linkage Group LG02"/>
</dbReference>
<sequence>MKVGTRMMWLPGAELPEVWLDLGMSGYDLCEIYVLKKLHKDKIAENEKRQKCNSNDREDEKVFPVGCLCWNFKKSHSNSNAQSMGSEEKLVTSSFK</sequence>
<reference evidence="2" key="1">
    <citation type="journal article" date="2022" name="Mol. Ecol. Resour.">
        <title>The genomes of chicory, endive, great burdock and yacon provide insights into Asteraceae palaeo-polyploidization history and plant inulin production.</title>
        <authorList>
            <person name="Fan W."/>
            <person name="Wang S."/>
            <person name="Wang H."/>
            <person name="Wang A."/>
            <person name="Jiang F."/>
            <person name="Liu H."/>
            <person name="Zhao H."/>
            <person name="Xu D."/>
            <person name="Zhang Y."/>
        </authorList>
    </citation>
    <scope>NUCLEOTIDE SEQUENCE [LARGE SCALE GENOMIC DNA]</scope>
    <source>
        <strain evidence="2">cv. Niubang</strain>
    </source>
</reference>
<gene>
    <name evidence="1" type="ORF">L6452_04945</name>
</gene>
<keyword evidence="2" id="KW-1185">Reference proteome</keyword>
<dbReference type="EMBL" id="CM042048">
    <property type="protein sequence ID" value="KAI3757408.1"/>
    <property type="molecule type" value="Genomic_DNA"/>
</dbReference>
<protein>
    <submittedName>
        <fullName evidence="1">Uncharacterized protein</fullName>
    </submittedName>
</protein>
<organism evidence="1 2">
    <name type="scientific">Arctium lappa</name>
    <name type="common">Greater burdock</name>
    <name type="synonym">Lappa major</name>
    <dbReference type="NCBI Taxonomy" id="4217"/>
    <lineage>
        <taxon>Eukaryota</taxon>
        <taxon>Viridiplantae</taxon>
        <taxon>Streptophyta</taxon>
        <taxon>Embryophyta</taxon>
        <taxon>Tracheophyta</taxon>
        <taxon>Spermatophyta</taxon>
        <taxon>Magnoliopsida</taxon>
        <taxon>eudicotyledons</taxon>
        <taxon>Gunneridae</taxon>
        <taxon>Pentapetalae</taxon>
        <taxon>asterids</taxon>
        <taxon>campanulids</taxon>
        <taxon>Asterales</taxon>
        <taxon>Asteraceae</taxon>
        <taxon>Carduoideae</taxon>
        <taxon>Cardueae</taxon>
        <taxon>Arctiinae</taxon>
        <taxon>Arctium</taxon>
    </lineage>
</organism>